<dbReference type="InterPro" id="IPR044862">
    <property type="entry name" value="Pro_4_hyd_alph_FE2OG_OXY"/>
</dbReference>
<name>A0A5C6M6Y2_9PLAN</name>
<reference evidence="2 3" key="1">
    <citation type="submission" date="2019-08" db="EMBL/GenBank/DDBJ databases">
        <title>100 year-old enigma solved: identification of Planctomyces bekefii, the type genus and species of the phylum Planctomycetes.</title>
        <authorList>
            <person name="Svetlana D.N."/>
            <person name="Overmann J."/>
        </authorList>
    </citation>
    <scope>NUCLEOTIDE SEQUENCE [LARGE SCALE GENOMIC DNA]</scope>
    <source>
        <strain evidence="2">Phe10_nw2017</strain>
    </source>
</reference>
<dbReference type="Gene3D" id="2.60.120.620">
    <property type="entry name" value="q2cbj1_9rhob like domain"/>
    <property type="match status" value="1"/>
</dbReference>
<feature type="domain" description="Prolyl 4-hydroxylase alpha subunit Fe(2+) 2OG dioxygenase" evidence="1">
    <location>
        <begin position="91"/>
        <end position="177"/>
    </location>
</feature>
<evidence type="ECO:0000313" key="2">
    <source>
        <dbReference type="EMBL" id="TWW09977.1"/>
    </source>
</evidence>
<accession>A0A5C6M6Y2</accession>
<reference evidence="2 3" key="2">
    <citation type="submission" date="2019-08" db="EMBL/GenBank/DDBJ databases">
        <authorList>
            <person name="Henke P."/>
        </authorList>
    </citation>
    <scope>NUCLEOTIDE SEQUENCE [LARGE SCALE GENOMIC DNA]</scope>
    <source>
        <strain evidence="2">Phe10_nw2017</strain>
    </source>
</reference>
<evidence type="ECO:0000259" key="1">
    <source>
        <dbReference type="Pfam" id="PF13640"/>
    </source>
</evidence>
<dbReference type="Pfam" id="PF13640">
    <property type="entry name" value="2OG-FeII_Oxy_3"/>
    <property type="match status" value="1"/>
</dbReference>
<dbReference type="AlphaFoldDB" id="A0A5C6M6Y2"/>
<organism evidence="2 3">
    <name type="scientific">Planctomyces bekefii</name>
    <dbReference type="NCBI Taxonomy" id="1653850"/>
    <lineage>
        <taxon>Bacteria</taxon>
        <taxon>Pseudomonadati</taxon>
        <taxon>Planctomycetota</taxon>
        <taxon>Planctomycetia</taxon>
        <taxon>Planctomycetales</taxon>
        <taxon>Planctomycetaceae</taxon>
        <taxon>Planctomyces</taxon>
    </lineage>
</organism>
<comment type="caution">
    <text evidence="2">The sequence shown here is derived from an EMBL/GenBank/DDBJ whole genome shotgun (WGS) entry which is preliminary data.</text>
</comment>
<keyword evidence="3" id="KW-1185">Reference proteome</keyword>
<dbReference type="Proteomes" id="UP000321083">
    <property type="component" value="Unassembled WGS sequence"/>
</dbReference>
<dbReference type="PANTHER" id="PTHR33099">
    <property type="entry name" value="FE2OG DIOXYGENASE DOMAIN-CONTAINING PROTEIN"/>
    <property type="match status" value="1"/>
</dbReference>
<dbReference type="EMBL" id="SRHE01000134">
    <property type="protein sequence ID" value="TWW09977.1"/>
    <property type="molecule type" value="Genomic_DNA"/>
</dbReference>
<protein>
    <recommendedName>
        <fullName evidence="1">Prolyl 4-hydroxylase alpha subunit Fe(2+) 2OG dioxygenase domain-containing protein</fullName>
    </recommendedName>
</protein>
<dbReference type="PANTHER" id="PTHR33099:SF7">
    <property type="entry name" value="MYND-TYPE DOMAIN-CONTAINING PROTEIN"/>
    <property type="match status" value="1"/>
</dbReference>
<proteinExistence type="predicted"/>
<evidence type="ECO:0000313" key="3">
    <source>
        <dbReference type="Proteomes" id="UP000321083"/>
    </source>
</evidence>
<sequence>MPPAISVDQAGPLNFPLKPKVVEALVSQCEQAPFGKGTETLVDTKVRKTFELSPDRFQISDEWNAQVAAVVAQVSDKLGLPPGELHAELYKLLVYRRGGFFKPHRDSEKHDGMVASLIIVLPNPFAGGELTVRQTQSRVQKFQFPEAASGQGISYAAFYADCEHEVSRLSSGVRVCLCYNLILRTTAPASPKPRSTVTDIAPLLAAVRAWFTAAPATPLVLALEHQYSERSLSGELLKGNDRALADLVLPTAAAADCEIHLAHISRHLLQEAYNESKSRRDEDDWGWSPKPLKKQKLRIGATHEDELLGTQLTTFDGVKKPWQSISLQVNAIISQIPLEEWKPTSEEYEGYTGNTGNMLDRWYHRTAFVLWPKARQHTVLAEAGFETSVPALNELVDALATSRDAGRESVRADSIALALAIIADWPDPHDFFRKQPKEDALESLLTSFCSSLIKLDDRAVITTLLSQVAPQDTNLPLTPLLLHACRKFGLPAIAAELQAILTPPAHERLLTSFPTRNLEWLEAVCELPQSDPDTEKIKGDLCRQAASWYCADIARRKQDPETARKRAQNLHEKQLPVLLQVLLHCGCDTEVHKVISCVKSRTDLFRLQHAHVPALRRLVPWSAQRFGEIPPLLRQWLTDVRQRLIGVTATKPQPPANWTRPATVRCSCQHCLQLVEFMKDPTAEVHRIFGSDKLHSHLAYEISRCRLDLVWDLESQQGRYALVMQKTQASFDRILRRYQRNIKLLEDLPQPAGDT</sequence>
<gene>
    <name evidence="2" type="ORF">E3A20_08950</name>
</gene>